<dbReference type="Pfam" id="PF02037">
    <property type="entry name" value="SAP"/>
    <property type="match status" value="1"/>
</dbReference>
<dbReference type="EMBL" id="KF900960">
    <property type="protein sequence ID" value="AIF12967.1"/>
    <property type="molecule type" value="Genomic_DNA"/>
</dbReference>
<evidence type="ECO:0000256" key="2">
    <source>
        <dbReference type="SAM" id="MobiDB-lite"/>
    </source>
</evidence>
<proteinExistence type="predicted"/>
<dbReference type="SMART" id="SM00513">
    <property type="entry name" value="SAP"/>
    <property type="match status" value="1"/>
</dbReference>
<dbReference type="InterPro" id="IPR036361">
    <property type="entry name" value="SAP_dom_sf"/>
</dbReference>
<feature type="region of interest" description="Disordered" evidence="2">
    <location>
        <begin position="1"/>
        <end position="25"/>
    </location>
</feature>
<evidence type="ECO:0000313" key="4">
    <source>
        <dbReference type="EMBL" id="AIF12967.1"/>
    </source>
</evidence>
<name>A0A075HF19_9EURY</name>
<keyword evidence="1" id="KW-0175">Coiled coil</keyword>
<accession>A0A075HF19</accession>
<dbReference type="Pfam" id="PF23435">
    <property type="entry name" value="DUF7121"/>
    <property type="match status" value="1"/>
</dbReference>
<feature type="compositionally biased region" description="Low complexity" evidence="2">
    <location>
        <begin position="12"/>
        <end position="22"/>
    </location>
</feature>
<organism evidence="4">
    <name type="scientific">uncultured marine group II/III euryarchaeote KM3_59_B11</name>
    <dbReference type="NCBI Taxonomy" id="1456466"/>
    <lineage>
        <taxon>Archaea</taxon>
        <taxon>Methanobacteriati</taxon>
        <taxon>Methanobacteriota</taxon>
        <taxon>environmental samples</taxon>
    </lineage>
</organism>
<dbReference type="Gene3D" id="1.10.720.30">
    <property type="entry name" value="SAP domain"/>
    <property type="match status" value="1"/>
</dbReference>
<dbReference type="PROSITE" id="PS50800">
    <property type="entry name" value="SAP"/>
    <property type="match status" value="1"/>
</dbReference>
<evidence type="ECO:0000259" key="3">
    <source>
        <dbReference type="PROSITE" id="PS50800"/>
    </source>
</evidence>
<feature type="coiled-coil region" evidence="1">
    <location>
        <begin position="233"/>
        <end position="281"/>
    </location>
</feature>
<feature type="domain" description="SAP" evidence="3">
    <location>
        <begin position="23"/>
        <end position="57"/>
    </location>
</feature>
<feature type="coiled-coil region" evidence="1">
    <location>
        <begin position="82"/>
        <end position="165"/>
    </location>
</feature>
<dbReference type="InterPro" id="IPR003034">
    <property type="entry name" value="SAP_dom"/>
</dbReference>
<protein>
    <submittedName>
        <fullName evidence="4">Putative phosphoserine phosphatase</fullName>
    </submittedName>
</protein>
<dbReference type="InterPro" id="IPR055545">
    <property type="entry name" value="DUF7121"/>
</dbReference>
<evidence type="ECO:0000256" key="1">
    <source>
        <dbReference type="SAM" id="Coils"/>
    </source>
</evidence>
<sequence>METETEEPAPDAPAGDAPAPSEHAGLKVADLKEKLRERELPVSGTKAELLARLEEAGASPGKTEEAAIDYSELSQKELKAHRKEVYEAAEVLRHKRDELNLESQSHAAERNELNNEAKVQMEQVQFQRTLRNGLNFDVSQVRDERREVLDEVDQLREQFLTLKRARFSGTHLPPVPKLRRQIQELEIKQMTSSMSIKKERELVEKIGALQTQITEQDKIMDGDEEVAGARDLFRAGEKKRKELTHEMKRVRDEAQNAHELMREALKANRIARRKADAAQRAFVNSKEQADEVHANYIEQLRQLSAIDKVVAERRKGGTGAGAIESVANAEELFGKFLAGEKLSTEQLMIIQKAGML</sequence>
<dbReference type="AlphaFoldDB" id="A0A075HF19"/>
<reference evidence="4" key="1">
    <citation type="journal article" date="2014" name="Genome Biol. Evol.">
        <title>Pangenome evidence for extensive interdomain horizontal transfer affecting lineage core and shell genes in uncultured planktonic thaumarchaeota and euryarchaeota.</title>
        <authorList>
            <person name="Deschamps P."/>
            <person name="Zivanovic Y."/>
            <person name="Moreira D."/>
            <person name="Rodriguez-Valera F."/>
            <person name="Lopez-Garcia P."/>
        </authorList>
    </citation>
    <scope>NUCLEOTIDE SEQUENCE</scope>
</reference>
<dbReference type="SUPFAM" id="SSF68906">
    <property type="entry name" value="SAP domain"/>
    <property type="match status" value="1"/>
</dbReference>